<dbReference type="AlphaFoldDB" id="A0A9P3GHB2"/>
<organism evidence="1 2">
    <name type="scientific">Phanerochaete sordida</name>
    <dbReference type="NCBI Taxonomy" id="48140"/>
    <lineage>
        <taxon>Eukaryota</taxon>
        <taxon>Fungi</taxon>
        <taxon>Dikarya</taxon>
        <taxon>Basidiomycota</taxon>
        <taxon>Agaricomycotina</taxon>
        <taxon>Agaricomycetes</taxon>
        <taxon>Polyporales</taxon>
        <taxon>Phanerochaetaceae</taxon>
        <taxon>Phanerochaete</taxon>
    </lineage>
</organism>
<comment type="caution">
    <text evidence="1">The sequence shown here is derived from an EMBL/GenBank/DDBJ whole genome shotgun (WGS) entry which is preliminary data.</text>
</comment>
<dbReference type="Proteomes" id="UP000703269">
    <property type="component" value="Unassembled WGS sequence"/>
</dbReference>
<accession>A0A9P3GHB2</accession>
<protein>
    <submittedName>
        <fullName evidence="1">Uncharacterized protein</fullName>
    </submittedName>
</protein>
<proteinExistence type="predicted"/>
<evidence type="ECO:0000313" key="2">
    <source>
        <dbReference type="Proteomes" id="UP000703269"/>
    </source>
</evidence>
<sequence>MRRPTSGAKKAAPSLWGFSADTVLSPRLLDSFALPSTPDALLLYATLDFHQTARTNPRPTQYSRLYAQHTHTSSTSSIVALSWYS</sequence>
<reference evidence="1 2" key="1">
    <citation type="submission" date="2021-08" db="EMBL/GenBank/DDBJ databases">
        <title>Draft Genome Sequence of Phanerochaete sordida strain YK-624.</title>
        <authorList>
            <person name="Mori T."/>
            <person name="Dohra H."/>
            <person name="Suzuki T."/>
            <person name="Kawagishi H."/>
            <person name="Hirai H."/>
        </authorList>
    </citation>
    <scope>NUCLEOTIDE SEQUENCE [LARGE SCALE GENOMIC DNA]</scope>
    <source>
        <strain evidence="1 2">YK-624</strain>
    </source>
</reference>
<keyword evidence="2" id="KW-1185">Reference proteome</keyword>
<dbReference type="EMBL" id="BPQB01000044">
    <property type="protein sequence ID" value="GJE94982.1"/>
    <property type="molecule type" value="Genomic_DNA"/>
</dbReference>
<name>A0A9P3GHB2_9APHY</name>
<gene>
    <name evidence="1" type="ORF">PsYK624_111590</name>
</gene>
<evidence type="ECO:0000313" key="1">
    <source>
        <dbReference type="EMBL" id="GJE94982.1"/>
    </source>
</evidence>